<dbReference type="Pfam" id="PF05919">
    <property type="entry name" value="Mitovir_RNA_pol"/>
    <property type="match status" value="1"/>
</dbReference>
<dbReference type="Proteomes" id="UP000593562">
    <property type="component" value="Unassembled WGS sequence"/>
</dbReference>
<proteinExistence type="predicted"/>
<dbReference type="InParanoid" id="A0A7J7CKD3"/>
<sequence length="102" mass="11351">MDGTFNQVKPLDRLAGNSHVFSFDLKSATDRWPLVLQTYVVSHLFGPPMGGVLGNIFRNGTFKVPFLRSRNGRPLTFQSGQPLGYYASWPLFTLTLHLIGPA</sequence>
<dbReference type="PANTHER" id="PTHR34456">
    <property type="entry name" value="MITOVIRUS RNA-DEPENDENT RNA POLYMERASE"/>
    <property type="match status" value="1"/>
</dbReference>
<protein>
    <submittedName>
        <fullName evidence="1">Uncharacterized protein</fullName>
    </submittedName>
</protein>
<dbReference type="EMBL" id="JAAARO010000016">
    <property type="protein sequence ID" value="KAF5734509.1"/>
    <property type="molecule type" value="Genomic_DNA"/>
</dbReference>
<evidence type="ECO:0000313" key="1">
    <source>
        <dbReference type="EMBL" id="KAF5734509.1"/>
    </source>
</evidence>
<accession>A0A7J7CKD3</accession>
<keyword evidence="2" id="KW-1185">Reference proteome</keyword>
<comment type="caution">
    <text evidence="1">The sequence shown here is derived from an EMBL/GenBank/DDBJ whole genome shotgun (WGS) entry which is preliminary data.</text>
</comment>
<dbReference type="InterPro" id="IPR008686">
    <property type="entry name" value="RNA_pol_mitovir"/>
</dbReference>
<name>A0A7J7CKD3_TRIWF</name>
<dbReference type="PANTHER" id="PTHR34456:SF13">
    <property type="entry name" value="REVERSE TRANSCRIPTASE DOMAIN-CONTAINING PROTEIN"/>
    <property type="match status" value="1"/>
</dbReference>
<dbReference type="AlphaFoldDB" id="A0A7J7CKD3"/>
<evidence type="ECO:0000313" key="2">
    <source>
        <dbReference type="Proteomes" id="UP000593562"/>
    </source>
</evidence>
<reference evidence="1 2" key="1">
    <citation type="journal article" date="2020" name="Nat. Commun.">
        <title>Genome of Tripterygium wilfordii and identification of cytochrome P450 involved in triptolide biosynthesis.</title>
        <authorList>
            <person name="Tu L."/>
            <person name="Su P."/>
            <person name="Zhang Z."/>
            <person name="Gao L."/>
            <person name="Wang J."/>
            <person name="Hu T."/>
            <person name="Zhou J."/>
            <person name="Zhang Y."/>
            <person name="Zhao Y."/>
            <person name="Liu Y."/>
            <person name="Song Y."/>
            <person name="Tong Y."/>
            <person name="Lu Y."/>
            <person name="Yang J."/>
            <person name="Xu C."/>
            <person name="Jia M."/>
            <person name="Peters R.J."/>
            <person name="Huang L."/>
            <person name="Gao W."/>
        </authorList>
    </citation>
    <scope>NUCLEOTIDE SEQUENCE [LARGE SCALE GENOMIC DNA]</scope>
    <source>
        <strain evidence="2">cv. XIE 37</strain>
        <tissue evidence="1">Leaf</tissue>
    </source>
</reference>
<gene>
    <name evidence="1" type="ORF">HS088_TW16G00958</name>
</gene>
<organism evidence="1 2">
    <name type="scientific">Tripterygium wilfordii</name>
    <name type="common">Thunder God vine</name>
    <dbReference type="NCBI Taxonomy" id="458696"/>
    <lineage>
        <taxon>Eukaryota</taxon>
        <taxon>Viridiplantae</taxon>
        <taxon>Streptophyta</taxon>
        <taxon>Embryophyta</taxon>
        <taxon>Tracheophyta</taxon>
        <taxon>Spermatophyta</taxon>
        <taxon>Magnoliopsida</taxon>
        <taxon>eudicotyledons</taxon>
        <taxon>Gunneridae</taxon>
        <taxon>Pentapetalae</taxon>
        <taxon>rosids</taxon>
        <taxon>fabids</taxon>
        <taxon>Celastrales</taxon>
        <taxon>Celastraceae</taxon>
        <taxon>Tripterygium</taxon>
    </lineage>
</organism>